<organism evidence="1 2">
    <name type="scientific">Lojkania enalia</name>
    <dbReference type="NCBI Taxonomy" id="147567"/>
    <lineage>
        <taxon>Eukaryota</taxon>
        <taxon>Fungi</taxon>
        <taxon>Dikarya</taxon>
        <taxon>Ascomycota</taxon>
        <taxon>Pezizomycotina</taxon>
        <taxon>Dothideomycetes</taxon>
        <taxon>Pleosporomycetidae</taxon>
        <taxon>Pleosporales</taxon>
        <taxon>Pleosporales incertae sedis</taxon>
        <taxon>Lojkania</taxon>
    </lineage>
</organism>
<evidence type="ECO:0000313" key="1">
    <source>
        <dbReference type="EMBL" id="KAF2268715.1"/>
    </source>
</evidence>
<dbReference type="OrthoDB" id="5303367at2759"/>
<protein>
    <submittedName>
        <fullName evidence="1">Uncharacterized protein</fullName>
    </submittedName>
</protein>
<comment type="caution">
    <text evidence="1">The sequence shown here is derived from an EMBL/GenBank/DDBJ whole genome shotgun (WGS) entry which is preliminary data.</text>
</comment>
<dbReference type="AlphaFoldDB" id="A0A9P4KHH5"/>
<proteinExistence type="predicted"/>
<name>A0A9P4KHH5_9PLEO</name>
<dbReference type="EMBL" id="ML986585">
    <property type="protein sequence ID" value="KAF2268715.1"/>
    <property type="molecule type" value="Genomic_DNA"/>
</dbReference>
<dbReference type="Proteomes" id="UP000800093">
    <property type="component" value="Unassembled WGS sequence"/>
</dbReference>
<sequence length="157" mass="17603">MGGPLSGTSIKILDKDFEPLMETTMFLIGNSQIGSNDASDPEGLYGKLMDLKSLMDYRRLRAGPDRLGYTLRPMPVRDLVCVLHGLSTPIILRPAMEGMIEIIGWYFLEDVMYGETVPGSGMKRTGVYYARGARKATSTRLMHSLTLGWDYLVIERY</sequence>
<gene>
    <name evidence="1" type="ORF">CC78DRAFT_350992</name>
</gene>
<evidence type="ECO:0000313" key="2">
    <source>
        <dbReference type="Proteomes" id="UP000800093"/>
    </source>
</evidence>
<reference evidence="2" key="1">
    <citation type="journal article" date="2020" name="Stud. Mycol.">
        <title>101 Dothideomycetes genomes: A test case for predicting lifestyles and emergence of pathogens.</title>
        <authorList>
            <person name="Haridas S."/>
            <person name="Albert R."/>
            <person name="Binder M."/>
            <person name="Bloem J."/>
            <person name="LaButti K."/>
            <person name="Salamov A."/>
            <person name="Andreopoulos B."/>
            <person name="Baker S."/>
            <person name="Barry K."/>
            <person name="Bills G."/>
            <person name="Bluhm B."/>
            <person name="Cannon C."/>
            <person name="Castanera R."/>
            <person name="Culley D."/>
            <person name="Daum C."/>
            <person name="Ezra D."/>
            <person name="Gonzalez J."/>
            <person name="Henrissat B."/>
            <person name="Kuo A."/>
            <person name="Liang C."/>
            <person name="Lipzen A."/>
            <person name="Lutzoni F."/>
            <person name="Magnuson J."/>
            <person name="Mondo S."/>
            <person name="Nolan M."/>
            <person name="Ohm R."/>
            <person name="Pangilinan J."/>
            <person name="Park H.-J."/>
            <person name="Ramirez L."/>
            <person name="Alfaro M."/>
            <person name="Sun H."/>
            <person name="Tritt A."/>
            <person name="Yoshinaga Y."/>
            <person name="Zwiers L.-H."/>
            <person name="Turgeon B."/>
            <person name="Goodwin S."/>
            <person name="Spatafora J."/>
            <person name="Crous P."/>
            <person name="Grigoriev I."/>
        </authorList>
    </citation>
    <scope>NUCLEOTIDE SEQUENCE [LARGE SCALE GENOMIC DNA]</scope>
    <source>
        <strain evidence="2">CBS 304.66</strain>
    </source>
</reference>
<keyword evidence="2" id="KW-1185">Reference proteome</keyword>
<accession>A0A9P4KHH5</accession>